<evidence type="ECO:0000256" key="1">
    <source>
        <dbReference type="SAM" id="MobiDB-lite"/>
    </source>
</evidence>
<dbReference type="AlphaFoldDB" id="A0A058ZZZ0"/>
<dbReference type="KEGG" id="egr:104424759"/>
<dbReference type="Gramene" id="KCW46991">
    <property type="protein sequence ID" value="KCW46991"/>
    <property type="gene ID" value="EUGRSUZ_K00797"/>
</dbReference>
<organism evidence="2">
    <name type="scientific">Eucalyptus grandis</name>
    <name type="common">Flooded gum</name>
    <dbReference type="NCBI Taxonomy" id="71139"/>
    <lineage>
        <taxon>Eukaryota</taxon>
        <taxon>Viridiplantae</taxon>
        <taxon>Streptophyta</taxon>
        <taxon>Embryophyta</taxon>
        <taxon>Tracheophyta</taxon>
        <taxon>Spermatophyta</taxon>
        <taxon>Magnoliopsida</taxon>
        <taxon>eudicotyledons</taxon>
        <taxon>Gunneridae</taxon>
        <taxon>Pentapetalae</taxon>
        <taxon>rosids</taxon>
        <taxon>malvids</taxon>
        <taxon>Myrtales</taxon>
        <taxon>Myrtaceae</taxon>
        <taxon>Myrtoideae</taxon>
        <taxon>Eucalypteae</taxon>
        <taxon>Eucalyptus</taxon>
    </lineage>
</organism>
<protein>
    <submittedName>
        <fullName evidence="2">Uncharacterized protein</fullName>
    </submittedName>
</protein>
<name>A0A058ZZZ0_EUCGR</name>
<gene>
    <name evidence="2" type="ORF">EUGRSUZ_K00797</name>
</gene>
<dbReference type="STRING" id="71139.A0A058ZZZ0"/>
<sequence length="126" mass="13658">MNRRTTRRLSRRSEPYLRYLKPGALAQLRDSRIVSARLHRVDSLLLQIRPTPPPPPPDQHGRPPAAAADGPPCFVGRVYGPRCLQRKKLVAAECVWFAGSGPGSPARSEPDPAADFFGGGDGVAAH</sequence>
<reference evidence="2" key="1">
    <citation type="submission" date="2013-07" db="EMBL/GenBank/DDBJ databases">
        <title>The genome of Eucalyptus grandis.</title>
        <authorList>
            <person name="Schmutz J."/>
            <person name="Hayes R."/>
            <person name="Myburg A."/>
            <person name="Tuskan G."/>
            <person name="Grattapaglia D."/>
            <person name="Rokhsar D.S."/>
        </authorList>
    </citation>
    <scope>NUCLEOTIDE SEQUENCE</scope>
    <source>
        <tissue evidence="2">Leaf extractions</tissue>
    </source>
</reference>
<feature type="region of interest" description="Disordered" evidence="1">
    <location>
        <begin position="46"/>
        <end position="70"/>
    </location>
</feature>
<dbReference type="eggNOG" id="ENOG502S6YR">
    <property type="taxonomic scope" value="Eukaryota"/>
</dbReference>
<dbReference type="InParanoid" id="A0A058ZZZ0"/>
<dbReference type="FunCoup" id="A0A058ZZZ0">
    <property type="interactions" value="662"/>
</dbReference>
<dbReference type="PANTHER" id="PTHR35495:SF10">
    <property type="entry name" value="PEPTIDASE S26 DOMAIN-CONTAINING PROTEIN"/>
    <property type="match status" value="1"/>
</dbReference>
<feature type="compositionally biased region" description="Gly residues" evidence="1">
    <location>
        <begin position="117"/>
        <end position="126"/>
    </location>
</feature>
<dbReference type="OrthoDB" id="1924680at2759"/>
<proteinExistence type="predicted"/>
<dbReference type="EMBL" id="KK198763">
    <property type="protein sequence ID" value="KCW46991.1"/>
    <property type="molecule type" value="Genomic_DNA"/>
</dbReference>
<dbReference type="OMA" id="CFSARIY"/>
<feature type="region of interest" description="Disordered" evidence="1">
    <location>
        <begin position="100"/>
        <end position="126"/>
    </location>
</feature>
<accession>A0A058ZZZ0</accession>
<evidence type="ECO:0000313" key="2">
    <source>
        <dbReference type="EMBL" id="KCW46991.1"/>
    </source>
</evidence>
<dbReference type="PANTHER" id="PTHR35495">
    <property type="entry name" value="OS06G0679600 PROTEIN"/>
    <property type="match status" value="1"/>
</dbReference>